<dbReference type="AlphaFoldDB" id="E2B0U4"/>
<dbReference type="EMBL" id="GL444690">
    <property type="protein sequence ID" value="EFN60694.1"/>
    <property type="molecule type" value="Genomic_DNA"/>
</dbReference>
<accession>E2B0U4</accession>
<keyword evidence="2" id="KW-1185">Reference proteome</keyword>
<dbReference type="InParanoid" id="E2B0U4"/>
<name>E2B0U4_CAMFO</name>
<feature type="non-terminal residue" evidence="1">
    <location>
        <position position="46"/>
    </location>
</feature>
<dbReference type="InterPro" id="IPR036397">
    <property type="entry name" value="RNaseH_sf"/>
</dbReference>
<reference evidence="1 2" key="1">
    <citation type="journal article" date="2010" name="Science">
        <title>Genomic comparison of the ants Camponotus floridanus and Harpegnathos saltator.</title>
        <authorList>
            <person name="Bonasio R."/>
            <person name="Zhang G."/>
            <person name="Ye C."/>
            <person name="Mutti N.S."/>
            <person name="Fang X."/>
            <person name="Qin N."/>
            <person name="Donahue G."/>
            <person name="Yang P."/>
            <person name="Li Q."/>
            <person name="Li C."/>
            <person name="Zhang P."/>
            <person name="Huang Z."/>
            <person name="Berger S.L."/>
            <person name="Reinberg D."/>
            <person name="Wang J."/>
            <person name="Liebig J."/>
        </authorList>
    </citation>
    <scope>NUCLEOTIDE SEQUENCE [LARGE SCALE GENOMIC DNA]</scope>
    <source>
        <strain evidence="2">C129</strain>
    </source>
</reference>
<dbReference type="GO" id="GO:0003676">
    <property type="term" value="F:nucleic acid binding"/>
    <property type="evidence" value="ECO:0007669"/>
    <property type="project" value="InterPro"/>
</dbReference>
<sequence>WVSHELIENAIANRLKIYFSVRQAEKKEFFLWRIVTGDEKWIYFKN</sequence>
<gene>
    <name evidence="1" type="ORF">EAG_10550</name>
</gene>
<dbReference type="Proteomes" id="UP000000311">
    <property type="component" value="Unassembled WGS sequence"/>
</dbReference>
<evidence type="ECO:0000313" key="1">
    <source>
        <dbReference type="EMBL" id="EFN60694.1"/>
    </source>
</evidence>
<proteinExistence type="predicted"/>
<dbReference type="Gene3D" id="3.30.420.10">
    <property type="entry name" value="Ribonuclease H-like superfamily/Ribonuclease H"/>
    <property type="match status" value="1"/>
</dbReference>
<organism evidence="2">
    <name type="scientific">Camponotus floridanus</name>
    <name type="common">Florida carpenter ant</name>
    <dbReference type="NCBI Taxonomy" id="104421"/>
    <lineage>
        <taxon>Eukaryota</taxon>
        <taxon>Metazoa</taxon>
        <taxon>Ecdysozoa</taxon>
        <taxon>Arthropoda</taxon>
        <taxon>Hexapoda</taxon>
        <taxon>Insecta</taxon>
        <taxon>Pterygota</taxon>
        <taxon>Neoptera</taxon>
        <taxon>Endopterygota</taxon>
        <taxon>Hymenoptera</taxon>
        <taxon>Apocrita</taxon>
        <taxon>Aculeata</taxon>
        <taxon>Formicoidea</taxon>
        <taxon>Formicidae</taxon>
        <taxon>Formicinae</taxon>
        <taxon>Camponotus</taxon>
    </lineage>
</organism>
<feature type="non-terminal residue" evidence="1">
    <location>
        <position position="1"/>
    </location>
</feature>
<evidence type="ECO:0000313" key="2">
    <source>
        <dbReference type="Proteomes" id="UP000000311"/>
    </source>
</evidence>
<evidence type="ECO:0008006" key="3">
    <source>
        <dbReference type="Google" id="ProtNLM"/>
    </source>
</evidence>
<protein>
    <recommendedName>
        <fullName evidence="3">Histone-lysine N-methyltransferase SETMAR</fullName>
    </recommendedName>
</protein>